<evidence type="ECO:0000313" key="6">
    <source>
        <dbReference type="EMBL" id="BCT77819.1"/>
    </source>
</evidence>
<comment type="catalytic activity">
    <reaction evidence="4">
        <text>a 4-saturated-(3S)-3-hydroxyacyl-CoA = a (3E)-enoyl-CoA + H2O</text>
        <dbReference type="Rhea" id="RHEA:20724"/>
        <dbReference type="ChEBI" id="CHEBI:15377"/>
        <dbReference type="ChEBI" id="CHEBI:58521"/>
        <dbReference type="ChEBI" id="CHEBI:137480"/>
        <dbReference type="EC" id="4.2.1.17"/>
    </reaction>
</comment>
<evidence type="ECO:0000256" key="3">
    <source>
        <dbReference type="ARBA" id="ARBA00023709"/>
    </source>
</evidence>
<dbReference type="InterPro" id="IPR018376">
    <property type="entry name" value="Enoyl-CoA_hyd/isom_CS"/>
</dbReference>
<sequence>MDCTAQWPTINGEDVTMTASTPDLGSYETLELDLTDGVLTLTVNRPHALNALSQQVVSDLWKAFTAIQDSCTHDAGWPVRGVIVTGAGGKAFVAGADIREMSSMDPDTASAYGRSMHGVTLLIEKIPVPVIAAVDGFALGGGCELALACDFIYASEIAQFGQPEVNLGLVPGFGGSVRLPQRVGLGPARELIYTGRRIDAAEALRLGLANRVVPTRDDLFAAARATIGEIAAKAPLAVGLAKQSIAGATGRSTAKGLDIEADAFREAFTTADMREGTTAFLEKRKAVFAGK</sequence>
<comment type="catalytic activity">
    <reaction evidence="3">
        <text>a (3S)-3-hydroxyacyl-CoA = a (2E)-enoyl-CoA + H2O</text>
        <dbReference type="Rhea" id="RHEA:16105"/>
        <dbReference type="ChEBI" id="CHEBI:15377"/>
        <dbReference type="ChEBI" id="CHEBI:57318"/>
        <dbReference type="ChEBI" id="CHEBI:58856"/>
        <dbReference type="EC" id="4.2.1.17"/>
    </reaction>
</comment>
<keyword evidence="7" id="KW-1185">Reference proteome</keyword>
<dbReference type="InterPro" id="IPR029045">
    <property type="entry name" value="ClpP/crotonase-like_dom_sf"/>
</dbReference>
<protein>
    <submittedName>
        <fullName evidence="6">Crotonase</fullName>
    </submittedName>
</protein>
<evidence type="ECO:0000256" key="4">
    <source>
        <dbReference type="ARBA" id="ARBA00023717"/>
    </source>
</evidence>
<evidence type="ECO:0000256" key="5">
    <source>
        <dbReference type="RuleBase" id="RU003707"/>
    </source>
</evidence>
<dbReference type="PROSITE" id="PS00166">
    <property type="entry name" value="ENOYL_COA_HYDRATASE"/>
    <property type="match status" value="1"/>
</dbReference>
<dbReference type="Gene3D" id="3.90.226.10">
    <property type="entry name" value="2-enoyl-CoA Hydratase, Chain A, domain 1"/>
    <property type="match status" value="1"/>
</dbReference>
<dbReference type="CDD" id="cd06558">
    <property type="entry name" value="crotonase-like"/>
    <property type="match status" value="1"/>
</dbReference>
<dbReference type="PANTHER" id="PTHR11941">
    <property type="entry name" value="ENOYL-COA HYDRATASE-RELATED"/>
    <property type="match status" value="1"/>
</dbReference>
<comment type="similarity">
    <text evidence="1 5">Belongs to the enoyl-CoA hydratase/isomerase family.</text>
</comment>
<dbReference type="Proteomes" id="UP001319861">
    <property type="component" value="Chromosome"/>
</dbReference>
<evidence type="ECO:0000256" key="2">
    <source>
        <dbReference type="ARBA" id="ARBA00023239"/>
    </source>
</evidence>
<dbReference type="Pfam" id="PF00378">
    <property type="entry name" value="ECH_1"/>
    <property type="match status" value="1"/>
</dbReference>
<proteinExistence type="inferred from homology"/>
<dbReference type="InterPro" id="IPR001753">
    <property type="entry name" value="Enoyl-CoA_hydra/iso"/>
</dbReference>
<dbReference type="InterPro" id="IPR014748">
    <property type="entry name" value="Enoyl-CoA_hydra_C"/>
</dbReference>
<name>A0ABN6FLY6_SINCY</name>
<dbReference type="EMBL" id="AP024525">
    <property type="protein sequence ID" value="BCT77819.1"/>
    <property type="molecule type" value="Genomic_DNA"/>
</dbReference>
<keyword evidence="2" id="KW-0456">Lyase</keyword>
<organism evidence="6 7">
    <name type="scientific">Sinomonas cyclohexanicum</name>
    <name type="common">Corynebacterium cyclohexanicum</name>
    <dbReference type="NCBI Taxonomy" id="322009"/>
    <lineage>
        <taxon>Bacteria</taxon>
        <taxon>Bacillati</taxon>
        <taxon>Actinomycetota</taxon>
        <taxon>Actinomycetes</taxon>
        <taxon>Micrococcales</taxon>
        <taxon>Micrococcaceae</taxon>
        <taxon>Sinomonas</taxon>
    </lineage>
</organism>
<evidence type="ECO:0000313" key="7">
    <source>
        <dbReference type="Proteomes" id="UP001319861"/>
    </source>
</evidence>
<accession>A0ABN6FLY6</accession>
<reference evidence="6 7" key="1">
    <citation type="journal article" date="2021" name="J. Biosci. Bioeng.">
        <title>Identification and characterization of a chc gene cluster responsible for the aromatization pathway of cyclohexanecarboxylate degradation in Sinomonas cyclohexanicum ATCC 51369.</title>
        <authorList>
            <person name="Yamamoto T."/>
            <person name="Hasegawa Y."/>
            <person name="Lau P.C.K."/>
            <person name="Iwaki H."/>
        </authorList>
    </citation>
    <scope>NUCLEOTIDE SEQUENCE [LARGE SCALE GENOMIC DNA]</scope>
    <source>
        <strain evidence="6 7">ATCC 51369</strain>
    </source>
</reference>
<dbReference type="Gene3D" id="1.10.12.10">
    <property type="entry name" value="Lyase 2-enoyl-coa Hydratase, Chain A, domain 2"/>
    <property type="match status" value="1"/>
</dbReference>
<dbReference type="SUPFAM" id="SSF52096">
    <property type="entry name" value="ClpP/crotonase"/>
    <property type="match status" value="1"/>
</dbReference>
<gene>
    <name evidence="6" type="ORF">SCMU_36610</name>
</gene>
<evidence type="ECO:0000256" key="1">
    <source>
        <dbReference type="ARBA" id="ARBA00005254"/>
    </source>
</evidence>
<dbReference type="PANTHER" id="PTHR11941:SF54">
    <property type="entry name" value="ENOYL-COA HYDRATASE, MITOCHONDRIAL"/>
    <property type="match status" value="1"/>
</dbReference>